<evidence type="ECO:0000313" key="2">
    <source>
        <dbReference type="Proteomes" id="UP000176609"/>
    </source>
</evidence>
<dbReference type="Gene3D" id="2.60.120.1140">
    <property type="entry name" value="Protein of unknown function DUF192"/>
    <property type="match status" value="1"/>
</dbReference>
<dbReference type="Pfam" id="PF02643">
    <property type="entry name" value="DUF192"/>
    <property type="match status" value="1"/>
</dbReference>
<gene>
    <name evidence="1" type="ORF">A2960_04475</name>
</gene>
<protein>
    <recommendedName>
        <fullName evidence="3">DUF192 domain-containing protein</fullName>
    </recommendedName>
</protein>
<proteinExistence type="predicted"/>
<organism evidence="1 2">
    <name type="scientific">Candidatus Gottesmanbacteria bacterium RIFCSPLOWO2_01_FULL_39_12b</name>
    <dbReference type="NCBI Taxonomy" id="1798388"/>
    <lineage>
        <taxon>Bacteria</taxon>
        <taxon>Candidatus Gottesmaniibacteriota</taxon>
    </lineage>
</organism>
<evidence type="ECO:0000313" key="1">
    <source>
        <dbReference type="EMBL" id="OGG26205.1"/>
    </source>
</evidence>
<dbReference type="Proteomes" id="UP000176609">
    <property type="component" value="Unassembled WGS sequence"/>
</dbReference>
<comment type="caution">
    <text evidence="1">The sequence shown here is derived from an EMBL/GenBank/DDBJ whole genome shotgun (WGS) entry which is preliminary data.</text>
</comment>
<dbReference type="EMBL" id="MFJR01000012">
    <property type="protein sequence ID" value="OGG26205.1"/>
    <property type="molecule type" value="Genomic_DNA"/>
</dbReference>
<sequence>MVTLRVRLLKGFLDKSIGLTRSAKAYPVYFTTRFGIHTLGMKFPIDVIVLNNNNQVMKTAENLKPNRFFFWPPIYNRVVELPSNTIKKLRVKKEDKIKLEITKCFYT</sequence>
<accession>A0A1F6ANE4</accession>
<evidence type="ECO:0008006" key="3">
    <source>
        <dbReference type="Google" id="ProtNLM"/>
    </source>
</evidence>
<dbReference type="AlphaFoldDB" id="A0A1F6ANE4"/>
<name>A0A1F6ANE4_9BACT</name>
<dbReference type="InterPro" id="IPR038695">
    <property type="entry name" value="Saro_0823-like_sf"/>
</dbReference>
<reference evidence="1 2" key="1">
    <citation type="journal article" date="2016" name="Nat. Commun.">
        <title>Thousands of microbial genomes shed light on interconnected biogeochemical processes in an aquifer system.</title>
        <authorList>
            <person name="Anantharaman K."/>
            <person name="Brown C.T."/>
            <person name="Hug L.A."/>
            <person name="Sharon I."/>
            <person name="Castelle C.J."/>
            <person name="Probst A.J."/>
            <person name="Thomas B.C."/>
            <person name="Singh A."/>
            <person name="Wilkins M.J."/>
            <person name="Karaoz U."/>
            <person name="Brodie E.L."/>
            <person name="Williams K.H."/>
            <person name="Hubbard S.S."/>
            <person name="Banfield J.F."/>
        </authorList>
    </citation>
    <scope>NUCLEOTIDE SEQUENCE [LARGE SCALE GENOMIC DNA]</scope>
</reference>
<dbReference type="InterPro" id="IPR003795">
    <property type="entry name" value="DUF192"/>
</dbReference>